<comment type="subcellular location">
    <subcellularLocation>
        <location evidence="1">Cell membrane</location>
        <topology evidence="1">Multi-pass membrane protein</topology>
    </subcellularLocation>
</comment>
<dbReference type="EMBL" id="VGIR01000040">
    <property type="protein sequence ID" value="MBM3331697.1"/>
    <property type="molecule type" value="Genomic_DNA"/>
</dbReference>
<name>A0A937XEH7_UNCW3</name>
<dbReference type="PANTHER" id="PTHR43266:SF2">
    <property type="entry name" value="MAJOR FACILITATOR SUPERFAMILY (MFS) PROFILE DOMAIN-CONTAINING PROTEIN"/>
    <property type="match status" value="1"/>
</dbReference>
<organism evidence="9 10">
    <name type="scientific">candidate division WOR-3 bacterium</name>
    <dbReference type="NCBI Taxonomy" id="2052148"/>
    <lineage>
        <taxon>Bacteria</taxon>
        <taxon>Bacteria division WOR-3</taxon>
    </lineage>
</organism>
<protein>
    <submittedName>
        <fullName evidence="9">MFS transporter</fullName>
    </submittedName>
</protein>
<dbReference type="GO" id="GO:0022857">
    <property type="term" value="F:transmembrane transporter activity"/>
    <property type="evidence" value="ECO:0007669"/>
    <property type="project" value="InterPro"/>
</dbReference>
<dbReference type="InterPro" id="IPR020846">
    <property type="entry name" value="MFS_dom"/>
</dbReference>
<evidence type="ECO:0000313" key="10">
    <source>
        <dbReference type="Proteomes" id="UP000779900"/>
    </source>
</evidence>
<dbReference type="PROSITE" id="PS50850">
    <property type="entry name" value="MFS"/>
    <property type="match status" value="1"/>
</dbReference>
<proteinExistence type="predicted"/>
<evidence type="ECO:0000256" key="7">
    <source>
        <dbReference type="SAM" id="Phobius"/>
    </source>
</evidence>
<keyword evidence="2" id="KW-0813">Transport</keyword>
<feature type="transmembrane region" description="Helical" evidence="7">
    <location>
        <begin position="108"/>
        <end position="129"/>
    </location>
</feature>
<dbReference type="CDD" id="cd06173">
    <property type="entry name" value="MFS_MefA_like"/>
    <property type="match status" value="1"/>
</dbReference>
<feature type="transmembrane region" description="Helical" evidence="7">
    <location>
        <begin position="52"/>
        <end position="71"/>
    </location>
</feature>
<feature type="transmembrane region" description="Helical" evidence="7">
    <location>
        <begin position="375"/>
        <end position="394"/>
    </location>
</feature>
<feature type="transmembrane region" description="Helical" evidence="7">
    <location>
        <begin position="400"/>
        <end position="419"/>
    </location>
</feature>
<keyword evidence="3" id="KW-1003">Cell membrane</keyword>
<dbReference type="Proteomes" id="UP000779900">
    <property type="component" value="Unassembled WGS sequence"/>
</dbReference>
<dbReference type="AlphaFoldDB" id="A0A937XEH7"/>
<gene>
    <name evidence="9" type="ORF">FJY68_07600</name>
</gene>
<evidence type="ECO:0000256" key="1">
    <source>
        <dbReference type="ARBA" id="ARBA00004651"/>
    </source>
</evidence>
<evidence type="ECO:0000259" key="8">
    <source>
        <dbReference type="PROSITE" id="PS50850"/>
    </source>
</evidence>
<evidence type="ECO:0000256" key="4">
    <source>
        <dbReference type="ARBA" id="ARBA00022692"/>
    </source>
</evidence>
<dbReference type="InterPro" id="IPR036259">
    <property type="entry name" value="MFS_trans_sf"/>
</dbReference>
<feature type="transmembrane region" description="Helical" evidence="7">
    <location>
        <begin position="83"/>
        <end position="102"/>
    </location>
</feature>
<reference evidence="9" key="1">
    <citation type="submission" date="2019-03" db="EMBL/GenBank/DDBJ databases">
        <title>Lake Tanganyika Metagenome-Assembled Genomes (MAGs).</title>
        <authorList>
            <person name="Tran P."/>
        </authorList>
    </citation>
    <scope>NUCLEOTIDE SEQUENCE</scope>
    <source>
        <strain evidence="9">K_DeepCast_150m_m2_040</strain>
    </source>
</reference>
<dbReference type="PANTHER" id="PTHR43266">
    <property type="entry name" value="MACROLIDE-EFFLUX PROTEIN"/>
    <property type="match status" value="1"/>
</dbReference>
<evidence type="ECO:0000256" key="5">
    <source>
        <dbReference type="ARBA" id="ARBA00022989"/>
    </source>
</evidence>
<feature type="transmembrane region" description="Helical" evidence="7">
    <location>
        <begin position="332"/>
        <end position="352"/>
    </location>
</feature>
<accession>A0A937XEH7</accession>
<feature type="transmembrane region" description="Helical" evidence="7">
    <location>
        <begin position="244"/>
        <end position="269"/>
    </location>
</feature>
<dbReference type="SUPFAM" id="SSF103473">
    <property type="entry name" value="MFS general substrate transporter"/>
    <property type="match status" value="1"/>
</dbReference>
<keyword evidence="4 7" id="KW-0812">Transmembrane</keyword>
<feature type="transmembrane region" description="Helical" evidence="7">
    <location>
        <begin position="174"/>
        <end position="197"/>
    </location>
</feature>
<dbReference type="Gene3D" id="1.20.1250.20">
    <property type="entry name" value="MFS general substrate transporter like domains"/>
    <property type="match status" value="1"/>
</dbReference>
<evidence type="ECO:0000256" key="6">
    <source>
        <dbReference type="ARBA" id="ARBA00023136"/>
    </source>
</evidence>
<sequence length="428" mass="46325">MSRGFASVLRLRNFTLLTASCSLSQLGDRLTHMLLITIIAVAQPGKLMAYSTGSLAFVIPTMLLAPIAGVLVDRWDKRKVIGLTHLIQSGLLVAAAFFMIALNSFVPFWIALAIFFGLDVFNNTAVPALMPQLVARRKLLTANSVNLTFCRVATVLGMTTGGFLIKWTGWKYGMFINASTHLTAGLLALAISGVFIAHSRLTADRSQPTASGQRESVWDLVAHAFRQLFIDLAEVVRVVGRSRLVGFVMASLMVTQFVSSVSYTILIYLVQQVLNLGTGGVGIFAGFLAVGMIAGAAGLSFIRKRINQPMVVVGAILLYGLMFLASPWLITIWFMIVIALVAGVAFSGLNVVQNTMLQEEVPDEIRGRIFSTREFLTNIAFLLTTLFIGGLGDLTSYKTVLVAIGAALTTVAVIGWVFVRAMQRPVRA</sequence>
<dbReference type="InterPro" id="IPR011701">
    <property type="entry name" value="MFS"/>
</dbReference>
<feature type="transmembrane region" description="Helical" evidence="7">
    <location>
        <begin position="281"/>
        <end position="302"/>
    </location>
</feature>
<evidence type="ECO:0000256" key="2">
    <source>
        <dbReference type="ARBA" id="ARBA00022448"/>
    </source>
</evidence>
<keyword evidence="6 7" id="KW-0472">Membrane</keyword>
<evidence type="ECO:0000256" key="3">
    <source>
        <dbReference type="ARBA" id="ARBA00022475"/>
    </source>
</evidence>
<comment type="caution">
    <text evidence="9">The sequence shown here is derived from an EMBL/GenBank/DDBJ whole genome shotgun (WGS) entry which is preliminary data.</text>
</comment>
<evidence type="ECO:0000313" key="9">
    <source>
        <dbReference type="EMBL" id="MBM3331697.1"/>
    </source>
</evidence>
<feature type="transmembrane region" description="Helical" evidence="7">
    <location>
        <begin position="149"/>
        <end position="168"/>
    </location>
</feature>
<dbReference type="Pfam" id="PF07690">
    <property type="entry name" value="MFS_1"/>
    <property type="match status" value="1"/>
</dbReference>
<keyword evidence="5 7" id="KW-1133">Transmembrane helix</keyword>
<feature type="domain" description="Major facilitator superfamily (MFS) profile" evidence="8">
    <location>
        <begin position="244"/>
        <end position="428"/>
    </location>
</feature>
<dbReference type="GO" id="GO:0005886">
    <property type="term" value="C:plasma membrane"/>
    <property type="evidence" value="ECO:0007669"/>
    <property type="project" value="UniProtKB-SubCell"/>
</dbReference>
<feature type="transmembrane region" description="Helical" evidence="7">
    <location>
        <begin position="309"/>
        <end position="326"/>
    </location>
</feature>